<comment type="caution">
    <text evidence="1">The sequence shown here is derived from an EMBL/GenBank/DDBJ whole genome shotgun (WGS) entry which is preliminary data.</text>
</comment>
<name>A0ABU3SDJ6_9HYPH</name>
<dbReference type="PROSITE" id="PS51257">
    <property type="entry name" value="PROKAR_LIPOPROTEIN"/>
    <property type="match status" value="1"/>
</dbReference>
<dbReference type="EMBL" id="JAWDID010000051">
    <property type="protein sequence ID" value="MDU0342864.1"/>
    <property type="molecule type" value="Genomic_DNA"/>
</dbReference>
<organism evidence="1 2">
    <name type="scientific">Bosea rubneri</name>
    <dbReference type="NCBI Taxonomy" id="3075434"/>
    <lineage>
        <taxon>Bacteria</taxon>
        <taxon>Pseudomonadati</taxon>
        <taxon>Pseudomonadota</taxon>
        <taxon>Alphaproteobacteria</taxon>
        <taxon>Hyphomicrobiales</taxon>
        <taxon>Boseaceae</taxon>
        <taxon>Bosea</taxon>
    </lineage>
</organism>
<reference evidence="1 2" key="1">
    <citation type="submission" date="2023-09" db="EMBL/GenBank/DDBJ databases">
        <title>Whole genome shotgun sequencing (WGS) of Bosea sp. ZW T0_25, isolated from stored onions (Allium cepa).</title>
        <authorList>
            <person name="Stoll D.A."/>
            <person name="Huch M."/>
        </authorList>
    </citation>
    <scope>NUCLEOTIDE SEQUENCE [LARGE SCALE GENOMIC DNA]</scope>
    <source>
        <strain evidence="1 2">ZW T0_25</strain>
    </source>
</reference>
<evidence type="ECO:0000313" key="1">
    <source>
        <dbReference type="EMBL" id="MDU0342864.1"/>
    </source>
</evidence>
<evidence type="ECO:0008006" key="3">
    <source>
        <dbReference type="Google" id="ProtNLM"/>
    </source>
</evidence>
<keyword evidence="2" id="KW-1185">Reference proteome</keyword>
<sequence length="73" mass="7827">MNVVRSMGLAVLASLSLSGCQTSQSRQAELASICANPVNRQPGQFYFSECQAFAPSTSTQLQKDYRLGAPTGR</sequence>
<accession>A0ABU3SDJ6</accession>
<evidence type="ECO:0000313" key="2">
    <source>
        <dbReference type="Proteomes" id="UP001254257"/>
    </source>
</evidence>
<protein>
    <recommendedName>
        <fullName evidence="3">Lipoprotein</fullName>
    </recommendedName>
</protein>
<gene>
    <name evidence="1" type="ORF">RKE40_23455</name>
</gene>
<dbReference type="RefSeq" id="WP_316020618.1">
    <property type="nucleotide sequence ID" value="NZ_JAWDID010000051.1"/>
</dbReference>
<proteinExistence type="predicted"/>
<dbReference type="Proteomes" id="UP001254257">
    <property type="component" value="Unassembled WGS sequence"/>
</dbReference>